<dbReference type="FunCoup" id="A0A1Y1KQW4">
    <property type="interactions" value="51"/>
</dbReference>
<name>A0A1Y1KQW4_PHOPY</name>
<proteinExistence type="inferred from homology"/>
<evidence type="ECO:0000313" key="6">
    <source>
        <dbReference type="EMBL" id="JAV62811.1"/>
    </source>
</evidence>
<keyword evidence="4" id="KW-0472">Membrane</keyword>
<comment type="similarity">
    <text evidence="2">Belongs to the BORCS7 family.</text>
</comment>
<evidence type="ECO:0000313" key="7">
    <source>
        <dbReference type="EMBL" id="KAB0803326.1"/>
    </source>
</evidence>
<reference evidence="7" key="3">
    <citation type="submission" date="2019-08" db="EMBL/GenBank/DDBJ databases">
        <authorList>
            <consortium name="Photinus pyralis genome working group"/>
            <person name="Fallon T.R."/>
            <person name="Sander Lower S.E."/>
            <person name="Weng J.-K."/>
        </authorList>
    </citation>
    <scope>NUCLEOTIDE SEQUENCE</scope>
    <source>
        <strain evidence="7">1611_PpyrPB1</strain>
        <tissue evidence="7">Whole body</tissue>
    </source>
</reference>
<evidence type="ECO:0000256" key="1">
    <source>
        <dbReference type="ARBA" id="ARBA00004656"/>
    </source>
</evidence>
<reference evidence="7 8" key="2">
    <citation type="journal article" date="2018" name="Elife">
        <title>Firefly genomes illuminate parallel origins of bioluminescence in beetles.</title>
        <authorList>
            <person name="Fallon T.R."/>
            <person name="Lower S.E."/>
            <person name="Chang C.H."/>
            <person name="Bessho-Uehara M."/>
            <person name="Martin G.J."/>
            <person name="Bewick A.J."/>
            <person name="Behringer M."/>
            <person name="Debat H.J."/>
            <person name="Wong I."/>
            <person name="Day J.C."/>
            <person name="Suvorov A."/>
            <person name="Silva C.J."/>
            <person name="Stanger-Hall K.F."/>
            <person name="Hall D.W."/>
            <person name="Schmitz R.J."/>
            <person name="Nelson D.R."/>
            <person name="Lewis S.M."/>
            <person name="Shigenobu S."/>
            <person name="Bybee S.M."/>
            <person name="Larracuente A.M."/>
            <person name="Oba Y."/>
            <person name="Weng J.K."/>
        </authorList>
    </citation>
    <scope>NUCLEOTIDE SEQUENCE [LARGE SCALE GENOMIC DNA]</scope>
    <source>
        <strain evidence="7">1611_PpyrPB1</strain>
        <tissue evidence="7">Whole body</tissue>
    </source>
</reference>
<accession>A0A1Y1KQW4</accession>
<dbReference type="EMBL" id="VVIM01000001">
    <property type="protein sequence ID" value="KAB0803326.1"/>
    <property type="molecule type" value="Genomic_DNA"/>
</dbReference>
<dbReference type="GO" id="GO:0099078">
    <property type="term" value="C:BORC complex"/>
    <property type="evidence" value="ECO:0007669"/>
    <property type="project" value="TreeGrafter"/>
</dbReference>
<evidence type="ECO:0000256" key="3">
    <source>
        <dbReference type="ARBA" id="ARBA00022295"/>
    </source>
</evidence>
<sequence>MASASSTSARSLFADSKMRLADRVQVNVNNVASLARHIIKGSKSSEIIMHSARNFALQEHALDNSEANLKKLQLLHIHFGYQYDSIMRSAQQIEEVKEQVRAMQRVTPSFI</sequence>
<organism evidence="6">
    <name type="scientific">Photinus pyralis</name>
    <name type="common">Common eastern firefly</name>
    <name type="synonym">Lampyris pyralis</name>
    <dbReference type="NCBI Taxonomy" id="7054"/>
    <lineage>
        <taxon>Eukaryota</taxon>
        <taxon>Metazoa</taxon>
        <taxon>Ecdysozoa</taxon>
        <taxon>Arthropoda</taxon>
        <taxon>Hexapoda</taxon>
        <taxon>Insecta</taxon>
        <taxon>Pterygota</taxon>
        <taxon>Neoptera</taxon>
        <taxon>Endopterygota</taxon>
        <taxon>Coleoptera</taxon>
        <taxon>Polyphaga</taxon>
        <taxon>Elateriformia</taxon>
        <taxon>Elateroidea</taxon>
        <taxon>Lampyridae</taxon>
        <taxon>Lampyrinae</taxon>
        <taxon>Photinus</taxon>
    </lineage>
</organism>
<dbReference type="PANTHER" id="PTHR31397:SF1">
    <property type="entry name" value="BLOC-1-RELATED COMPLEX SUBUNIT 7"/>
    <property type="match status" value="1"/>
</dbReference>
<dbReference type="OrthoDB" id="5567844at2759"/>
<dbReference type="Proteomes" id="UP000327044">
    <property type="component" value="Unassembled WGS sequence"/>
</dbReference>
<evidence type="ECO:0000256" key="4">
    <source>
        <dbReference type="ARBA" id="ARBA00023136"/>
    </source>
</evidence>
<gene>
    <name evidence="7" type="ORF">PPYR_00296</name>
</gene>
<dbReference type="InterPro" id="IPR032143">
    <property type="entry name" value="BORCS7"/>
</dbReference>
<dbReference type="AlphaFoldDB" id="A0A1Y1KQW4"/>
<evidence type="ECO:0000256" key="2">
    <source>
        <dbReference type="ARBA" id="ARBA00005433"/>
    </source>
</evidence>
<evidence type="ECO:0000256" key="5">
    <source>
        <dbReference type="ARBA" id="ARBA00023228"/>
    </source>
</evidence>
<comment type="subcellular location">
    <subcellularLocation>
        <location evidence="1">Lysosome membrane</location>
    </subcellularLocation>
</comment>
<evidence type="ECO:0000313" key="8">
    <source>
        <dbReference type="Proteomes" id="UP000327044"/>
    </source>
</evidence>
<protein>
    <recommendedName>
        <fullName evidence="3">BLOC-1-related complex subunit 7</fullName>
    </recommendedName>
</protein>
<dbReference type="EMBL" id="GEZM01078260">
    <property type="protein sequence ID" value="JAV62811.1"/>
    <property type="molecule type" value="Transcribed_RNA"/>
</dbReference>
<dbReference type="PANTHER" id="PTHR31397">
    <property type="entry name" value="BLOC-1-RELATED COMPLEX SUBUNIT 7 BORSC7"/>
    <property type="match status" value="1"/>
</dbReference>
<dbReference type="GO" id="GO:0005765">
    <property type="term" value="C:lysosomal membrane"/>
    <property type="evidence" value="ECO:0007669"/>
    <property type="project" value="UniProtKB-SubCell"/>
</dbReference>
<reference evidence="6" key="1">
    <citation type="journal article" date="2016" name="Sci. Rep.">
        <title>Molecular characterization of firefly nuptial gifts: a multi-omics approach sheds light on postcopulatory sexual selection.</title>
        <authorList>
            <person name="Al-Wathiqui N."/>
            <person name="Fallon T.R."/>
            <person name="South A."/>
            <person name="Weng J.K."/>
            <person name="Lewis S.M."/>
        </authorList>
    </citation>
    <scope>NUCLEOTIDE SEQUENCE</scope>
</reference>
<keyword evidence="8" id="KW-1185">Reference proteome</keyword>
<keyword evidence="5" id="KW-0458">Lysosome</keyword>
<dbReference type="Pfam" id="PF16088">
    <property type="entry name" value="BORCS7"/>
    <property type="match status" value="1"/>
</dbReference>
<dbReference type="InParanoid" id="A0A1Y1KQW4"/>